<gene>
    <name evidence="3" type="ORF">ZMTM_00430</name>
</gene>
<dbReference type="PANTHER" id="PTHR34220:SF7">
    <property type="entry name" value="SENSOR HISTIDINE KINASE YPDA"/>
    <property type="match status" value="1"/>
</dbReference>
<protein>
    <recommendedName>
        <fullName evidence="2">Signal transduction histidine kinase internal region domain-containing protein</fullName>
    </recommendedName>
</protein>
<dbReference type="KEGG" id="mpau:ZMTM_00430"/>
<dbReference type="EMBL" id="AP024110">
    <property type="protein sequence ID" value="BCM23784.1"/>
    <property type="molecule type" value="Genomic_DNA"/>
</dbReference>
<dbReference type="SUPFAM" id="SSF55874">
    <property type="entry name" value="ATPase domain of HSP90 chaperone/DNA topoisomerase II/histidine kinase"/>
    <property type="match status" value="1"/>
</dbReference>
<dbReference type="RefSeq" id="WP_221764368.1">
    <property type="nucleotide sequence ID" value="NZ_AP024110.1"/>
</dbReference>
<dbReference type="InterPro" id="IPR010559">
    <property type="entry name" value="Sig_transdc_His_kin_internal"/>
</dbReference>
<dbReference type="InterPro" id="IPR036890">
    <property type="entry name" value="HATPase_C_sf"/>
</dbReference>
<evidence type="ECO:0000313" key="3">
    <source>
        <dbReference type="EMBL" id="BCM23784.1"/>
    </source>
</evidence>
<sequence length="389" mass="43039">MASIKQNTGFSNAQAADAEGDLTPVTDETVAETTIAAGALLPDSLTSLQTPSNRLSVKLPDFRNLGICLRIIVIMNLLALFGAIFEADHLSDVLTKFTQVLALLQPIVLLTILLLYVIYPYLLKLSYRWSTAFVLLLSIMATSGVHFIGSLILGVDAMPSLVRAWILAAAMSGLVLYYLNLRQRALTPAIAEARLQALQARIRPHFLFNSINAVLSLIRGQPARAETALEDMADLFRVLMADNRDLVPLADEISLSRQYLSLEKLRLDERLTIIWQIDSMPPDALIPPLVLQPLLENAVYHGIEPMPAGGEITIKIYTHRDEVHLILSNPFSKQTSPHNGNKMALSNIKERLSLHFDAEAVLTSQVLGQNSQGQHYEVHIVIPYKKNLL</sequence>
<evidence type="ECO:0000259" key="2">
    <source>
        <dbReference type="Pfam" id="PF06580"/>
    </source>
</evidence>
<name>A0A8D5GC23_9PROT</name>
<evidence type="ECO:0000313" key="4">
    <source>
        <dbReference type="Proteomes" id="UP000826722"/>
    </source>
</evidence>
<keyword evidence="1" id="KW-0472">Membrane</keyword>
<dbReference type="Pfam" id="PF06580">
    <property type="entry name" value="His_kinase"/>
    <property type="match status" value="1"/>
</dbReference>
<feature type="transmembrane region" description="Helical" evidence="1">
    <location>
        <begin position="131"/>
        <end position="155"/>
    </location>
</feature>
<feature type="transmembrane region" description="Helical" evidence="1">
    <location>
        <begin position="161"/>
        <end position="179"/>
    </location>
</feature>
<proteinExistence type="predicted"/>
<evidence type="ECO:0000256" key="1">
    <source>
        <dbReference type="SAM" id="Phobius"/>
    </source>
</evidence>
<dbReference type="Proteomes" id="UP000826722">
    <property type="component" value="Chromosome"/>
</dbReference>
<dbReference type="GO" id="GO:0016020">
    <property type="term" value="C:membrane"/>
    <property type="evidence" value="ECO:0007669"/>
    <property type="project" value="InterPro"/>
</dbReference>
<accession>A0A8D5GC23</accession>
<organism evidence="3 4">
    <name type="scientific">Methyloradius palustris</name>
    <dbReference type="NCBI Taxonomy" id="2778876"/>
    <lineage>
        <taxon>Bacteria</taxon>
        <taxon>Pseudomonadati</taxon>
        <taxon>Pseudomonadota</taxon>
        <taxon>Betaproteobacteria</taxon>
        <taxon>Nitrosomonadales</taxon>
        <taxon>Methylophilaceae</taxon>
        <taxon>Methyloradius</taxon>
    </lineage>
</organism>
<dbReference type="AlphaFoldDB" id="A0A8D5GC23"/>
<dbReference type="GO" id="GO:0000155">
    <property type="term" value="F:phosphorelay sensor kinase activity"/>
    <property type="evidence" value="ECO:0007669"/>
    <property type="project" value="InterPro"/>
</dbReference>
<dbReference type="InterPro" id="IPR050640">
    <property type="entry name" value="Bact_2-comp_sensor_kinase"/>
</dbReference>
<keyword evidence="1" id="KW-1133">Transmembrane helix</keyword>
<reference evidence="3" key="1">
    <citation type="journal article" date="2021" name="Arch. Microbiol.">
        <title>Methyloradius palustris gen. nov., sp. nov., a methanol-oxidizing bacterium isolated from snow.</title>
        <authorList>
            <person name="Miyadera T."/>
            <person name="Kojima H."/>
            <person name="Fukui M."/>
        </authorList>
    </citation>
    <scope>NUCLEOTIDE SEQUENCE</scope>
    <source>
        <strain evidence="3">Zm11</strain>
    </source>
</reference>
<keyword evidence="1" id="KW-0812">Transmembrane</keyword>
<keyword evidence="4" id="KW-1185">Reference proteome</keyword>
<dbReference type="Gene3D" id="3.30.565.10">
    <property type="entry name" value="Histidine kinase-like ATPase, C-terminal domain"/>
    <property type="match status" value="1"/>
</dbReference>
<feature type="transmembrane region" description="Helical" evidence="1">
    <location>
        <begin position="67"/>
        <end position="85"/>
    </location>
</feature>
<feature type="domain" description="Signal transduction histidine kinase internal region" evidence="2">
    <location>
        <begin position="193"/>
        <end position="271"/>
    </location>
</feature>
<dbReference type="PANTHER" id="PTHR34220">
    <property type="entry name" value="SENSOR HISTIDINE KINASE YPDA"/>
    <property type="match status" value="1"/>
</dbReference>
<feature type="transmembrane region" description="Helical" evidence="1">
    <location>
        <begin position="97"/>
        <end position="119"/>
    </location>
</feature>